<feature type="domain" description="Amidohydrolase 3" evidence="2">
    <location>
        <begin position="73"/>
        <end position="548"/>
    </location>
</feature>
<feature type="chain" id="PRO_5047021587" evidence="1">
    <location>
        <begin position="20"/>
        <end position="550"/>
    </location>
</feature>
<evidence type="ECO:0000256" key="1">
    <source>
        <dbReference type="SAM" id="SignalP"/>
    </source>
</evidence>
<dbReference type="EMBL" id="JAUSVS010000011">
    <property type="protein sequence ID" value="MDQ0466328.1"/>
    <property type="molecule type" value="Genomic_DNA"/>
</dbReference>
<reference evidence="3 4" key="1">
    <citation type="submission" date="2023-07" db="EMBL/GenBank/DDBJ databases">
        <title>Genomic Encyclopedia of Type Strains, Phase IV (KMG-IV): sequencing the most valuable type-strain genomes for metagenomic binning, comparative biology and taxonomic classification.</title>
        <authorList>
            <person name="Goeker M."/>
        </authorList>
    </citation>
    <scope>NUCLEOTIDE SEQUENCE [LARGE SCALE GENOMIC DNA]</scope>
    <source>
        <strain evidence="3 4">DSM 18695</strain>
    </source>
</reference>
<evidence type="ECO:0000313" key="3">
    <source>
        <dbReference type="EMBL" id="MDQ0466328.1"/>
    </source>
</evidence>
<dbReference type="InterPro" id="IPR013108">
    <property type="entry name" value="Amidohydro_3"/>
</dbReference>
<evidence type="ECO:0000313" key="4">
    <source>
        <dbReference type="Proteomes" id="UP001228905"/>
    </source>
</evidence>
<organism evidence="3 4">
    <name type="scientific">Caulobacter ginsengisoli</name>
    <dbReference type="NCBI Taxonomy" id="400775"/>
    <lineage>
        <taxon>Bacteria</taxon>
        <taxon>Pseudomonadati</taxon>
        <taxon>Pseudomonadota</taxon>
        <taxon>Alphaproteobacteria</taxon>
        <taxon>Caulobacterales</taxon>
        <taxon>Caulobacteraceae</taxon>
        <taxon>Caulobacter</taxon>
    </lineage>
</organism>
<dbReference type="Gene3D" id="3.20.20.140">
    <property type="entry name" value="Metal-dependent hydrolases"/>
    <property type="match status" value="1"/>
</dbReference>
<dbReference type="PANTHER" id="PTHR22642">
    <property type="entry name" value="IMIDAZOLONEPROPIONASE"/>
    <property type="match status" value="1"/>
</dbReference>
<evidence type="ECO:0000259" key="2">
    <source>
        <dbReference type="Pfam" id="PF07969"/>
    </source>
</evidence>
<dbReference type="InterPro" id="IPR032466">
    <property type="entry name" value="Metal_Hydrolase"/>
</dbReference>
<feature type="signal peptide" evidence="1">
    <location>
        <begin position="1"/>
        <end position="19"/>
    </location>
</feature>
<sequence length="550" mass="58412">MSSALKLLAALGAAVTLSAAPLPKNDGGLLIYGGPIHTGVAGAPLAQAIVIKDGRIAYVGDLAGARAAAGGAKTIDLKGAAAFPGFVDAHAHLTYIGLRELTLNLEGTPSAAALAKRVEAWDKTHPGTEPIQGRGWIETHWPENRFPTRQDLDAVVPGRAVVLYRADGHALVANSAALKLAGVTRDTPDPSGGRIERDAKGEPTGMLIDNAMGLMDARLPAPSPASIRQALAVGSRVYAERGWTGVDNVSVSAIDIASLNSLAAEGALPIRTDNFMQPEDAGEVLKRGPFEDASGRVRVRGIKLYMDGALGSRGAALLKPYSDRPDISGLLLSDHDKTLPILKQAIAVKAQVAMHAIGDRGNRLTLDWYQEALAGDTSRRWRIEHSQILDPADIPRFAQLGVIASMQPSHAIGDLYFAPARLGPDRLVGAYAWKSLLDSGAVICAGSDAPVEKGDPLIEFYAAVARRDLKGFAGPDWGLNQRVSREQALRMLTWAPAYAVFRDDELGTLEVGKRADVTAFSKDIMTVPEADILKARAVLTIVDGRVVYRR</sequence>
<keyword evidence="4" id="KW-1185">Reference proteome</keyword>
<dbReference type="SUPFAM" id="SSF51556">
    <property type="entry name" value="Metallo-dependent hydrolases"/>
    <property type="match status" value="1"/>
</dbReference>
<gene>
    <name evidence="3" type="ORF">QO010_004121</name>
</gene>
<name>A0ABU0IWE2_9CAUL</name>
<accession>A0ABU0IWE2</accession>
<dbReference type="SUPFAM" id="SSF51338">
    <property type="entry name" value="Composite domain of metallo-dependent hydrolases"/>
    <property type="match status" value="1"/>
</dbReference>
<dbReference type="Proteomes" id="UP001228905">
    <property type="component" value="Unassembled WGS sequence"/>
</dbReference>
<dbReference type="CDD" id="cd01300">
    <property type="entry name" value="YtcJ_like"/>
    <property type="match status" value="1"/>
</dbReference>
<dbReference type="InterPro" id="IPR033932">
    <property type="entry name" value="YtcJ-like"/>
</dbReference>
<protein>
    <submittedName>
        <fullName evidence="3">Amidohydrolase YtcJ</fullName>
    </submittedName>
</protein>
<dbReference type="Gene3D" id="3.10.310.70">
    <property type="match status" value="1"/>
</dbReference>
<proteinExistence type="predicted"/>
<keyword evidence="1" id="KW-0732">Signal</keyword>
<comment type="caution">
    <text evidence="3">The sequence shown here is derived from an EMBL/GenBank/DDBJ whole genome shotgun (WGS) entry which is preliminary data.</text>
</comment>
<dbReference type="Gene3D" id="2.30.40.10">
    <property type="entry name" value="Urease, subunit C, domain 1"/>
    <property type="match status" value="1"/>
</dbReference>
<dbReference type="PANTHER" id="PTHR22642:SF2">
    <property type="entry name" value="PROTEIN LONG AFTER FAR-RED 3"/>
    <property type="match status" value="1"/>
</dbReference>
<dbReference type="RefSeq" id="WP_307352350.1">
    <property type="nucleotide sequence ID" value="NZ_JAUSVS010000011.1"/>
</dbReference>
<dbReference type="InterPro" id="IPR011059">
    <property type="entry name" value="Metal-dep_hydrolase_composite"/>
</dbReference>
<dbReference type="Pfam" id="PF07969">
    <property type="entry name" value="Amidohydro_3"/>
    <property type="match status" value="1"/>
</dbReference>